<dbReference type="PRINTS" id="PR00834">
    <property type="entry name" value="PROTEASES2C"/>
</dbReference>
<evidence type="ECO:0000256" key="2">
    <source>
        <dbReference type="ARBA" id="ARBA00022670"/>
    </source>
</evidence>
<dbReference type="InterPro" id="IPR009003">
    <property type="entry name" value="Peptidase_S1_PA"/>
</dbReference>
<evidence type="ECO:0000313" key="6">
    <source>
        <dbReference type="Proteomes" id="UP000231658"/>
    </source>
</evidence>
<sequence length="335" mass="36165">MKLNEKLEHSPLIGSTGFCSSPWRGLAFGFVTLVTLTFVWGFIILNGYKHDDHFEEYSHLSVPEFLFRDAGGPSPQELANALAPGIVGISAAGANMPLVSSGALVSPKGHVLTALHPIKNVKELDIHVRTMQGIKRYEAQVAKTHEAHNLVVLKILTPERFQYFTLADTANLGVSAQVIAMGQTNGGSILINKGQIRSLNTTISAGGIAMKSLAQTDAIFSWQQTGGPLINQNGEIVGVNMAFNGPNNSVDGFAVPSHVVLAHFQDIVGFKVSKPKPRTMAQQPTAAPVAWNNNMATAQPMAMQNMQLPNPGMQQSQSAMPQSWWQKARTQMMGQ</sequence>
<evidence type="ECO:0000256" key="4">
    <source>
        <dbReference type="SAM" id="Phobius"/>
    </source>
</evidence>
<dbReference type="PANTHER" id="PTHR43343:SF3">
    <property type="entry name" value="PROTEASE DO-LIKE 8, CHLOROPLASTIC"/>
    <property type="match status" value="1"/>
</dbReference>
<protein>
    <recommendedName>
        <fullName evidence="7">Trypsin-like serine protease</fullName>
    </recommendedName>
</protein>
<keyword evidence="4" id="KW-0812">Transmembrane</keyword>
<evidence type="ECO:0008006" key="7">
    <source>
        <dbReference type="Google" id="ProtNLM"/>
    </source>
</evidence>
<dbReference type="GO" id="GO:0006508">
    <property type="term" value="P:proteolysis"/>
    <property type="evidence" value="ECO:0007669"/>
    <property type="project" value="UniProtKB-KW"/>
</dbReference>
<dbReference type="SUPFAM" id="SSF50494">
    <property type="entry name" value="Trypsin-like serine proteases"/>
    <property type="match status" value="1"/>
</dbReference>
<dbReference type="GO" id="GO:0004252">
    <property type="term" value="F:serine-type endopeptidase activity"/>
    <property type="evidence" value="ECO:0007669"/>
    <property type="project" value="InterPro"/>
</dbReference>
<dbReference type="RefSeq" id="WP_069186834.1">
    <property type="nucleotide sequence ID" value="NZ_FLYE01000011.1"/>
</dbReference>
<gene>
    <name evidence="5" type="ORF">MTBPR1_190030</name>
</gene>
<reference evidence="5 6" key="1">
    <citation type="submission" date="2016-07" db="EMBL/GenBank/DDBJ databases">
        <authorList>
            <person name="Lefevre C.T."/>
        </authorList>
    </citation>
    <scope>NUCLEOTIDE SEQUENCE [LARGE SCALE GENOMIC DNA]</scope>
    <source>
        <strain evidence="5">PR1</strain>
    </source>
</reference>
<dbReference type="Proteomes" id="UP000231658">
    <property type="component" value="Unassembled WGS sequence"/>
</dbReference>
<feature type="transmembrane region" description="Helical" evidence="4">
    <location>
        <begin position="25"/>
        <end position="45"/>
    </location>
</feature>
<keyword evidence="6" id="KW-1185">Reference proteome</keyword>
<dbReference type="Pfam" id="PF13365">
    <property type="entry name" value="Trypsin_2"/>
    <property type="match status" value="1"/>
</dbReference>
<dbReference type="AlphaFoldDB" id="A0A1C3RG10"/>
<comment type="similarity">
    <text evidence="1">Belongs to the peptidase S1C family.</text>
</comment>
<keyword evidence="2" id="KW-0645">Protease</keyword>
<dbReference type="STRING" id="1867952.MTBPR1_190030"/>
<dbReference type="OrthoDB" id="7315792at2"/>
<accession>A0A1C3RG10</accession>
<dbReference type="EMBL" id="FLYE01000011">
    <property type="protein sequence ID" value="SCA56152.1"/>
    <property type="molecule type" value="Genomic_DNA"/>
</dbReference>
<evidence type="ECO:0000256" key="3">
    <source>
        <dbReference type="ARBA" id="ARBA00022801"/>
    </source>
</evidence>
<keyword evidence="4" id="KW-1133">Transmembrane helix</keyword>
<evidence type="ECO:0000256" key="1">
    <source>
        <dbReference type="ARBA" id="ARBA00010541"/>
    </source>
</evidence>
<dbReference type="InterPro" id="IPR051201">
    <property type="entry name" value="Chloro_Bact_Ser_Proteases"/>
</dbReference>
<evidence type="ECO:0000313" key="5">
    <source>
        <dbReference type="EMBL" id="SCA56152.1"/>
    </source>
</evidence>
<dbReference type="Gene3D" id="2.40.10.10">
    <property type="entry name" value="Trypsin-like serine proteases"/>
    <property type="match status" value="2"/>
</dbReference>
<dbReference type="InterPro" id="IPR001940">
    <property type="entry name" value="Peptidase_S1C"/>
</dbReference>
<keyword evidence="4" id="KW-0472">Membrane</keyword>
<keyword evidence="3" id="KW-0378">Hydrolase</keyword>
<dbReference type="PANTHER" id="PTHR43343">
    <property type="entry name" value="PEPTIDASE S12"/>
    <property type="match status" value="1"/>
</dbReference>
<name>A0A1C3RG10_9PROT</name>
<dbReference type="InterPro" id="IPR043504">
    <property type="entry name" value="Peptidase_S1_PA_chymotrypsin"/>
</dbReference>
<organism evidence="5 6">
    <name type="scientific">Candidatus Terasakiella magnetica</name>
    <dbReference type="NCBI Taxonomy" id="1867952"/>
    <lineage>
        <taxon>Bacteria</taxon>
        <taxon>Pseudomonadati</taxon>
        <taxon>Pseudomonadota</taxon>
        <taxon>Alphaproteobacteria</taxon>
        <taxon>Rhodospirillales</taxon>
        <taxon>Terasakiellaceae</taxon>
        <taxon>Terasakiella</taxon>
    </lineage>
</organism>
<proteinExistence type="inferred from homology"/>